<evidence type="ECO:0000313" key="3">
    <source>
        <dbReference type="Proteomes" id="UP000814176"/>
    </source>
</evidence>
<protein>
    <recommendedName>
        <fullName evidence="4">Secreted protein</fullName>
    </recommendedName>
</protein>
<accession>A0ABQ8KVK4</accession>
<dbReference type="Proteomes" id="UP000814176">
    <property type="component" value="Unassembled WGS sequence"/>
</dbReference>
<sequence length="131" mass="14677">MCLVSISCVLHTVLSAFYATRADNKRRALTVPLITAVSLIAGREADRSDVEATGFSVRPRRSGHWYLPPSQCRRMLYTLELSVRCVQNADRANCPLTAWFQTGGAGVSLRICRVHSVENVDERRRWRSPSG</sequence>
<name>A0ABQ8KVK4_9APHY</name>
<evidence type="ECO:0000256" key="1">
    <source>
        <dbReference type="SAM" id="SignalP"/>
    </source>
</evidence>
<organism evidence="2 3">
    <name type="scientific">Rhodofomes roseus</name>
    <dbReference type="NCBI Taxonomy" id="34475"/>
    <lineage>
        <taxon>Eukaryota</taxon>
        <taxon>Fungi</taxon>
        <taxon>Dikarya</taxon>
        <taxon>Basidiomycota</taxon>
        <taxon>Agaricomycotina</taxon>
        <taxon>Agaricomycetes</taxon>
        <taxon>Polyporales</taxon>
        <taxon>Rhodofomes</taxon>
    </lineage>
</organism>
<feature type="chain" id="PRO_5045120672" description="Secreted protein" evidence="1">
    <location>
        <begin position="23"/>
        <end position="131"/>
    </location>
</feature>
<comment type="caution">
    <text evidence="2">The sequence shown here is derived from an EMBL/GenBank/DDBJ whole genome shotgun (WGS) entry which is preliminary data.</text>
</comment>
<gene>
    <name evidence="2" type="ORF">C8Q71DRAFT_735910</name>
</gene>
<feature type="signal peptide" evidence="1">
    <location>
        <begin position="1"/>
        <end position="22"/>
    </location>
</feature>
<keyword evidence="1" id="KW-0732">Signal</keyword>
<dbReference type="GeneID" id="72003249"/>
<reference evidence="2 3" key="1">
    <citation type="journal article" date="2021" name="Environ. Microbiol.">
        <title>Gene family expansions and transcriptome signatures uncover fungal adaptations to wood decay.</title>
        <authorList>
            <person name="Hage H."/>
            <person name="Miyauchi S."/>
            <person name="Viragh M."/>
            <person name="Drula E."/>
            <person name="Min B."/>
            <person name="Chaduli D."/>
            <person name="Navarro D."/>
            <person name="Favel A."/>
            <person name="Norest M."/>
            <person name="Lesage-Meessen L."/>
            <person name="Balint B."/>
            <person name="Merenyi Z."/>
            <person name="de Eugenio L."/>
            <person name="Morin E."/>
            <person name="Martinez A.T."/>
            <person name="Baldrian P."/>
            <person name="Stursova M."/>
            <person name="Martinez M.J."/>
            <person name="Novotny C."/>
            <person name="Magnuson J.K."/>
            <person name="Spatafora J.W."/>
            <person name="Maurice S."/>
            <person name="Pangilinan J."/>
            <person name="Andreopoulos W."/>
            <person name="LaButti K."/>
            <person name="Hundley H."/>
            <person name="Na H."/>
            <person name="Kuo A."/>
            <person name="Barry K."/>
            <person name="Lipzen A."/>
            <person name="Henrissat B."/>
            <person name="Riley R."/>
            <person name="Ahrendt S."/>
            <person name="Nagy L.G."/>
            <person name="Grigoriev I.V."/>
            <person name="Martin F."/>
            <person name="Rosso M.N."/>
        </authorList>
    </citation>
    <scope>NUCLEOTIDE SEQUENCE [LARGE SCALE GENOMIC DNA]</scope>
    <source>
        <strain evidence="2 3">CIRM-BRFM 1785</strain>
    </source>
</reference>
<dbReference type="EMBL" id="JADCUA010000002">
    <property type="protein sequence ID" value="KAH9843112.1"/>
    <property type="molecule type" value="Genomic_DNA"/>
</dbReference>
<evidence type="ECO:0000313" key="2">
    <source>
        <dbReference type="EMBL" id="KAH9843112.1"/>
    </source>
</evidence>
<evidence type="ECO:0008006" key="4">
    <source>
        <dbReference type="Google" id="ProtNLM"/>
    </source>
</evidence>
<keyword evidence="3" id="KW-1185">Reference proteome</keyword>
<dbReference type="RefSeq" id="XP_047784159.1">
    <property type="nucleotide sequence ID" value="XM_047922517.1"/>
</dbReference>
<proteinExistence type="predicted"/>